<evidence type="ECO:0000313" key="1">
    <source>
        <dbReference type="EMBL" id="KAK7338766.1"/>
    </source>
</evidence>
<keyword evidence="2" id="KW-1185">Reference proteome</keyword>
<accession>A0AAN9QLC4</accession>
<proteinExistence type="predicted"/>
<dbReference type="AlphaFoldDB" id="A0AAN9QLC4"/>
<protein>
    <submittedName>
        <fullName evidence="1">Uncharacterized protein</fullName>
    </submittedName>
</protein>
<sequence length="248" mass="27826">MVPHLAMLGRLPLTYGCGRRKMRGVVCHEGPRALPLSLMPSSFPNLHGPRLRGGANLKGLMNRCAWPSSGQGRIEFLDLPAVDARSFIPCLRLVVIPLLLLLRNFVFVSEHSGELTKRYSEFCTRMVEVRSFHALTTCSASMRAGDLMLERNLCCGELNCEALPYVLLSDNPCLVVPMQLTPTVTGYGGFLRHQTFEGKIMEPPFLGLQRYVSMFLSLGDKRDILDTDIAMKDIPWEAHAFWFTCRAH</sequence>
<comment type="caution">
    <text evidence="1">The sequence shown here is derived from an EMBL/GenBank/DDBJ whole genome shotgun (WGS) entry which is preliminary data.</text>
</comment>
<gene>
    <name evidence="1" type="ORF">VNO77_19397</name>
</gene>
<dbReference type="EMBL" id="JAYMYQ010000004">
    <property type="protein sequence ID" value="KAK7338766.1"/>
    <property type="molecule type" value="Genomic_DNA"/>
</dbReference>
<name>A0AAN9QLC4_CANGL</name>
<reference evidence="1 2" key="1">
    <citation type="submission" date="2024-01" db="EMBL/GenBank/DDBJ databases">
        <title>The genomes of 5 underutilized Papilionoideae crops provide insights into root nodulation and disease resistanc.</title>
        <authorList>
            <person name="Jiang F."/>
        </authorList>
    </citation>
    <scope>NUCLEOTIDE SEQUENCE [LARGE SCALE GENOMIC DNA]</scope>
    <source>
        <strain evidence="1">LVBAO_FW01</strain>
        <tissue evidence="1">Leaves</tissue>
    </source>
</reference>
<organism evidence="1 2">
    <name type="scientific">Canavalia gladiata</name>
    <name type="common">Sword bean</name>
    <name type="synonym">Dolichos gladiatus</name>
    <dbReference type="NCBI Taxonomy" id="3824"/>
    <lineage>
        <taxon>Eukaryota</taxon>
        <taxon>Viridiplantae</taxon>
        <taxon>Streptophyta</taxon>
        <taxon>Embryophyta</taxon>
        <taxon>Tracheophyta</taxon>
        <taxon>Spermatophyta</taxon>
        <taxon>Magnoliopsida</taxon>
        <taxon>eudicotyledons</taxon>
        <taxon>Gunneridae</taxon>
        <taxon>Pentapetalae</taxon>
        <taxon>rosids</taxon>
        <taxon>fabids</taxon>
        <taxon>Fabales</taxon>
        <taxon>Fabaceae</taxon>
        <taxon>Papilionoideae</taxon>
        <taxon>50 kb inversion clade</taxon>
        <taxon>NPAAA clade</taxon>
        <taxon>indigoferoid/millettioid clade</taxon>
        <taxon>Phaseoleae</taxon>
        <taxon>Canavalia</taxon>
    </lineage>
</organism>
<dbReference type="Proteomes" id="UP001367508">
    <property type="component" value="Unassembled WGS sequence"/>
</dbReference>
<evidence type="ECO:0000313" key="2">
    <source>
        <dbReference type="Proteomes" id="UP001367508"/>
    </source>
</evidence>